<dbReference type="Proteomes" id="UP001190700">
    <property type="component" value="Unassembled WGS sequence"/>
</dbReference>
<feature type="compositionally biased region" description="Basic and acidic residues" evidence="1">
    <location>
        <begin position="61"/>
        <end position="76"/>
    </location>
</feature>
<name>A0AAE0C9G5_9CHLO</name>
<reference evidence="2 3" key="1">
    <citation type="journal article" date="2015" name="Genome Biol. Evol.">
        <title>Comparative Genomics of a Bacterivorous Green Alga Reveals Evolutionary Causalities and Consequences of Phago-Mixotrophic Mode of Nutrition.</title>
        <authorList>
            <person name="Burns J.A."/>
            <person name="Paasch A."/>
            <person name="Narechania A."/>
            <person name="Kim E."/>
        </authorList>
    </citation>
    <scope>NUCLEOTIDE SEQUENCE [LARGE SCALE GENOMIC DNA]</scope>
    <source>
        <strain evidence="2 3">PLY_AMNH</strain>
    </source>
</reference>
<evidence type="ECO:0000313" key="3">
    <source>
        <dbReference type="Proteomes" id="UP001190700"/>
    </source>
</evidence>
<accession>A0AAE0C9G5</accession>
<sequence length="251" mass="27168">MSSCVLQGLLQDAEPCVLQGLPQDAEPPAAETKVPEPPASETKDPEQPAAETKVPEPPAAETKDAEPPAAETKDPEPPAPETKMWDLMKTQRKNNNGKRVGSNVRLQTILKKASHGAYGELYAGAIGDENEYRKLEVVVGQTAVRIRSTNAQDELHFDTCIVVAVNDLADDDTGIVELVLDLQPAHGTGTFRIESADSLVLRADLHLVPSLSMNKHWQIVHASTGMDVQEDPTNMSIFPNVPLPLDDGEDE</sequence>
<evidence type="ECO:0000256" key="1">
    <source>
        <dbReference type="SAM" id="MobiDB-lite"/>
    </source>
</evidence>
<dbReference type="EMBL" id="LGRX02026996">
    <property type="protein sequence ID" value="KAK3249965.1"/>
    <property type="molecule type" value="Genomic_DNA"/>
</dbReference>
<proteinExistence type="predicted"/>
<protein>
    <submittedName>
        <fullName evidence="2">Uncharacterized protein</fullName>
    </submittedName>
</protein>
<gene>
    <name evidence="2" type="ORF">CYMTET_40632</name>
</gene>
<organism evidence="2 3">
    <name type="scientific">Cymbomonas tetramitiformis</name>
    <dbReference type="NCBI Taxonomy" id="36881"/>
    <lineage>
        <taxon>Eukaryota</taxon>
        <taxon>Viridiplantae</taxon>
        <taxon>Chlorophyta</taxon>
        <taxon>Pyramimonadophyceae</taxon>
        <taxon>Pyramimonadales</taxon>
        <taxon>Pyramimonadaceae</taxon>
        <taxon>Cymbomonas</taxon>
    </lineage>
</organism>
<feature type="region of interest" description="Disordered" evidence="1">
    <location>
        <begin position="17"/>
        <end position="82"/>
    </location>
</feature>
<comment type="caution">
    <text evidence="2">The sequence shown here is derived from an EMBL/GenBank/DDBJ whole genome shotgun (WGS) entry which is preliminary data.</text>
</comment>
<keyword evidence="3" id="KW-1185">Reference proteome</keyword>
<dbReference type="AlphaFoldDB" id="A0AAE0C9G5"/>
<evidence type="ECO:0000313" key="2">
    <source>
        <dbReference type="EMBL" id="KAK3249965.1"/>
    </source>
</evidence>